<accession>A0A9X3LS12</accession>
<feature type="transmembrane region" description="Helical" evidence="2">
    <location>
        <begin position="48"/>
        <end position="70"/>
    </location>
</feature>
<feature type="region of interest" description="Disordered" evidence="1">
    <location>
        <begin position="1"/>
        <end position="41"/>
    </location>
</feature>
<dbReference type="Proteomes" id="UP001146468">
    <property type="component" value="Unassembled WGS sequence"/>
</dbReference>
<comment type="caution">
    <text evidence="3">The sequence shown here is derived from an EMBL/GenBank/DDBJ whole genome shotgun (WGS) entry which is preliminary data.</text>
</comment>
<feature type="transmembrane region" description="Helical" evidence="2">
    <location>
        <begin position="174"/>
        <end position="193"/>
    </location>
</feature>
<dbReference type="InterPro" id="IPR051647">
    <property type="entry name" value="Mediator_comp_sub12"/>
</dbReference>
<keyword evidence="2" id="KW-0812">Transmembrane</keyword>
<keyword evidence="2" id="KW-1133">Transmembrane helix</keyword>
<dbReference type="EMBL" id="JAKMUS010000002">
    <property type="protein sequence ID" value="MCZ9293187.1"/>
    <property type="molecule type" value="Genomic_DNA"/>
</dbReference>
<name>A0A9X3LS12_9CORY</name>
<evidence type="ECO:0000256" key="1">
    <source>
        <dbReference type="SAM" id="MobiDB-lite"/>
    </source>
</evidence>
<dbReference type="AlphaFoldDB" id="A0A9X3LS12"/>
<dbReference type="RefSeq" id="WP_269964652.1">
    <property type="nucleotide sequence ID" value="NZ_JAKMUS010000002.1"/>
</dbReference>
<keyword evidence="4" id="KW-1185">Reference proteome</keyword>
<feature type="compositionally biased region" description="Low complexity" evidence="1">
    <location>
        <begin position="253"/>
        <end position="263"/>
    </location>
</feature>
<evidence type="ECO:0000313" key="3">
    <source>
        <dbReference type="EMBL" id="MCZ9293187.1"/>
    </source>
</evidence>
<dbReference type="PANTHER" id="PTHR46007:SF11">
    <property type="entry name" value="MEDIATOR OF RNA POLYMERASE II TRANSCRIPTION SUBUNIT 12"/>
    <property type="match status" value="1"/>
</dbReference>
<evidence type="ECO:0000313" key="4">
    <source>
        <dbReference type="Proteomes" id="UP001146468"/>
    </source>
</evidence>
<sequence length="270" mass="29408">MTQPNNPNPYGGQQPQQPQPNQQWAGQPQWGAPQQPRQPKSHPAWPTWFMLGFFLLSFLTSFLAVGRIKAGFEGFASINGSLNWWGAVSAKGTGLGALIQDEVKDAVGGGSFLLGLSTVVVLGCYIAATVLLFLSKEKLGAILGVVASGFQALAILIFFIRIVGEATASFGAGWWFWFLNVLVALPFCIFLLVKGRGALEQQYSKAKHSMQEAQQRKAAQNFQQQHQQQNFPQPGQPGQPQQFQQPQPPQQPGQPGQWGAPNQDKGPAQN</sequence>
<feature type="compositionally biased region" description="Low complexity" evidence="1">
    <location>
        <begin position="1"/>
        <end position="38"/>
    </location>
</feature>
<gene>
    <name evidence="3" type="ORF">L8U60_01625</name>
</gene>
<feature type="transmembrane region" description="Helical" evidence="2">
    <location>
        <begin position="82"/>
        <end position="100"/>
    </location>
</feature>
<feature type="transmembrane region" description="Helical" evidence="2">
    <location>
        <begin position="112"/>
        <end position="134"/>
    </location>
</feature>
<evidence type="ECO:0000256" key="2">
    <source>
        <dbReference type="SAM" id="Phobius"/>
    </source>
</evidence>
<feature type="compositionally biased region" description="Low complexity" evidence="1">
    <location>
        <begin position="216"/>
        <end position="245"/>
    </location>
</feature>
<reference evidence="3" key="1">
    <citation type="submission" date="2022-02" db="EMBL/GenBank/DDBJ databases">
        <title>Corynebacterium sp. from urogenital microbiome.</title>
        <authorList>
            <person name="Cappelli E.A."/>
            <person name="Ribeiro T.G."/>
            <person name="Peixe L."/>
        </authorList>
    </citation>
    <scope>NUCLEOTIDE SEQUENCE</scope>
    <source>
        <strain evidence="3">C8Ua_172</strain>
    </source>
</reference>
<feature type="region of interest" description="Disordered" evidence="1">
    <location>
        <begin position="214"/>
        <end position="270"/>
    </location>
</feature>
<organism evidence="3 4">
    <name type="scientific">Corynebacterium meitnerae</name>
    <dbReference type="NCBI Taxonomy" id="2913498"/>
    <lineage>
        <taxon>Bacteria</taxon>
        <taxon>Bacillati</taxon>
        <taxon>Actinomycetota</taxon>
        <taxon>Actinomycetes</taxon>
        <taxon>Mycobacteriales</taxon>
        <taxon>Corynebacteriaceae</taxon>
        <taxon>Corynebacterium</taxon>
    </lineage>
</organism>
<keyword evidence="2" id="KW-0472">Membrane</keyword>
<proteinExistence type="predicted"/>
<dbReference type="GO" id="GO:0045944">
    <property type="term" value="P:positive regulation of transcription by RNA polymerase II"/>
    <property type="evidence" value="ECO:0007669"/>
    <property type="project" value="TreeGrafter"/>
</dbReference>
<dbReference type="PANTHER" id="PTHR46007">
    <property type="entry name" value="MEDIATOR OF RNA POLYMERASE II TRANSCRIPTION SUBUNIT 12"/>
    <property type="match status" value="1"/>
</dbReference>
<feature type="transmembrane region" description="Helical" evidence="2">
    <location>
        <begin position="141"/>
        <end position="162"/>
    </location>
</feature>
<protein>
    <submittedName>
        <fullName evidence="3">Uncharacterized protein</fullName>
    </submittedName>
</protein>